<dbReference type="AlphaFoldDB" id="A0AAV1ADN3"/>
<feature type="compositionally biased region" description="Polar residues" evidence="1">
    <location>
        <begin position="22"/>
        <end position="34"/>
    </location>
</feature>
<evidence type="ECO:0000313" key="3">
    <source>
        <dbReference type="Proteomes" id="UP001157006"/>
    </source>
</evidence>
<dbReference type="EMBL" id="OX451739">
    <property type="protein sequence ID" value="CAI8608194.1"/>
    <property type="molecule type" value="Genomic_DNA"/>
</dbReference>
<protein>
    <submittedName>
        <fullName evidence="2">Uncharacterized protein</fullName>
    </submittedName>
</protein>
<feature type="region of interest" description="Disordered" evidence="1">
    <location>
        <begin position="1"/>
        <end position="36"/>
    </location>
</feature>
<dbReference type="Proteomes" id="UP001157006">
    <property type="component" value="Chromosome 4"/>
</dbReference>
<keyword evidence="3" id="KW-1185">Reference proteome</keyword>
<evidence type="ECO:0000313" key="2">
    <source>
        <dbReference type="EMBL" id="CAI8608194.1"/>
    </source>
</evidence>
<reference evidence="2 3" key="1">
    <citation type="submission" date="2023-01" db="EMBL/GenBank/DDBJ databases">
        <authorList>
            <person name="Kreplak J."/>
        </authorList>
    </citation>
    <scope>NUCLEOTIDE SEQUENCE [LARGE SCALE GENOMIC DNA]</scope>
</reference>
<proteinExistence type="predicted"/>
<accession>A0AAV1ADN3</accession>
<evidence type="ECO:0000256" key="1">
    <source>
        <dbReference type="SAM" id="MobiDB-lite"/>
    </source>
</evidence>
<organism evidence="2 3">
    <name type="scientific">Vicia faba</name>
    <name type="common">Broad bean</name>
    <name type="synonym">Faba vulgaris</name>
    <dbReference type="NCBI Taxonomy" id="3906"/>
    <lineage>
        <taxon>Eukaryota</taxon>
        <taxon>Viridiplantae</taxon>
        <taxon>Streptophyta</taxon>
        <taxon>Embryophyta</taxon>
        <taxon>Tracheophyta</taxon>
        <taxon>Spermatophyta</taxon>
        <taxon>Magnoliopsida</taxon>
        <taxon>eudicotyledons</taxon>
        <taxon>Gunneridae</taxon>
        <taxon>Pentapetalae</taxon>
        <taxon>rosids</taxon>
        <taxon>fabids</taxon>
        <taxon>Fabales</taxon>
        <taxon>Fabaceae</taxon>
        <taxon>Papilionoideae</taxon>
        <taxon>50 kb inversion clade</taxon>
        <taxon>NPAAA clade</taxon>
        <taxon>Hologalegina</taxon>
        <taxon>IRL clade</taxon>
        <taxon>Fabeae</taxon>
        <taxon>Vicia</taxon>
    </lineage>
</organism>
<name>A0AAV1ADN3_VICFA</name>
<sequence>MLKETYPNFNLEDKVVVEEQSNDTGSEPPSNQNYAIGPDEVNLNKMNKTKTLSLFTGSNELEGERSIEASSFIPESYPPCDTVENRDFEASSFQQQSELQLTR</sequence>
<gene>
    <name evidence="2" type="ORF">VFH_IV072640</name>
</gene>